<dbReference type="Proteomes" id="UP000789396">
    <property type="component" value="Unassembled WGS sequence"/>
</dbReference>
<feature type="non-terminal residue" evidence="1">
    <location>
        <position position="134"/>
    </location>
</feature>
<dbReference type="EMBL" id="CAJVPZ010011937">
    <property type="protein sequence ID" value="CAG8634973.1"/>
    <property type="molecule type" value="Genomic_DNA"/>
</dbReference>
<accession>A0A9N9DGM2</accession>
<protein>
    <submittedName>
        <fullName evidence="1">7684_t:CDS:1</fullName>
    </submittedName>
</protein>
<dbReference type="AlphaFoldDB" id="A0A9N9DGM2"/>
<keyword evidence="2" id="KW-1185">Reference proteome</keyword>
<dbReference type="OrthoDB" id="10378357at2759"/>
<organism evidence="1 2">
    <name type="scientific">Racocetra fulgida</name>
    <dbReference type="NCBI Taxonomy" id="60492"/>
    <lineage>
        <taxon>Eukaryota</taxon>
        <taxon>Fungi</taxon>
        <taxon>Fungi incertae sedis</taxon>
        <taxon>Mucoromycota</taxon>
        <taxon>Glomeromycotina</taxon>
        <taxon>Glomeromycetes</taxon>
        <taxon>Diversisporales</taxon>
        <taxon>Gigasporaceae</taxon>
        <taxon>Racocetra</taxon>
    </lineage>
</organism>
<gene>
    <name evidence="1" type="ORF">RFULGI_LOCUS7862</name>
</gene>
<evidence type="ECO:0000313" key="1">
    <source>
        <dbReference type="EMBL" id="CAG8634973.1"/>
    </source>
</evidence>
<sequence>DNLSFYNVQCELKCSNLPIEINLFTLAIQNKKQAVADNKNYSELVSDLGSQNESKIDSNNEIKSIKHPRLTKKNLKWNPNWLQFYLWLRAESPINPSILFCKWCEKAKFNNIFTEDTSWFKEQYLIWYLNSKNH</sequence>
<proteinExistence type="predicted"/>
<comment type="caution">
    <text evidence="1">The sequence shown here is derived from an EMBL/GenBank/DDBJ whole genome shotgun (WGS) entry which is preliminary data.</text>
</comment>
<name>A0A9N9DGM2_9GLOM</name>
<evidence type="ECO:0000313" key="2">
    <source>
        <dbReference type="Proteomes" id="UP000789396"/>
    </source>
</evidence>
<reference evidence="1" key="1">
    <citation type="submission" date="2021-06" db="EMBL/GenBank/DDBJ databases">
        <authorList>
            <person name="Kallberg Y."/>
            <person name="Tangrot J."/>
            <person name="Rosling A."/>
        </authorList>
    </citation>
    <scope>NUCLEOTIDE SEQUENCE</scope>
    <source>
        <strain evidence="1">IN212</strain>
    </source>
</reference>